<dbReference type="InterPro" id="IPR044156">
    <property type="entry name" value="Galectin-like"/>
</dbReference>
<proteinExistence type="evidence at transcript level"/>
<dbReference type="AlphaFoldDB" id="A0A131XPC6"/>
<sequence>MEDNVKHILEQAEVTGGLHYKNPPVPYACPLPVSLTVGSQIYIQGLVPEVSVRFSVNLQRGTGEADPIQLHINPRFEPEGPVVVRNSREGKSWGREEREGTSPFAKGRPFLLVITATPSGYELAVNGLPFATFDSRQGLALADITHLCIHGDVILRSVHVPVPEMPKCLRCPLPEPAKIGDVFTLRGQVSPWAEKFVLNLATGPGTEDDLALHLNPRFGESALVRNCRRGGKWGDEEREGEFPLAPGRAFELRVDALEDAFRVTVDGNTLCDFGHRMPLKKVTYLVVEGDLVVDDVLVESNDVEKLRELADNWSLYMPPEPPQQGLQVGDVVPELMSEAQTYYEPKMQLDTPAKPLCQRLPEVLAPGRLIIVSGVVEPKPYRFHVNLQTDVGDTADMGLHLNPRFDTSPRSVVLNSRDRDQWQQEVQVAGDKFPFTEGSPFEIQIHCQEDKFRVLVNGCYLADFPHRIDCSRIDYVCVDGSLILDRVVFA</sequence>
<dbReference type="InterPro" id="IPR001079">
    <property type="entry name" value="Galectin_CRD"/>
</dbReference>
<feature type="domain" description="Galectin" evidence="3">
    <location>
        <begin position="356"/>
        <end position="490"/>
    </location>
</feature>
<dbReference type="EMBL" id="GEFH01000583">
    <property type="protein sequence ID" value="JAP67998.1"/>
    <property type="molecule type" value="mRNA"/>
</dbReference>
<dbReference type="SMART" id="SM00276">
    <property type="entry name" value="GLECT"/>
    <property type="match status" value="3"/>
</dbReference>
<evidence type="ECO:0000256" key="1">
    <source>
        <dbReference type="ARBA" id="ARBA00022734"/>
    </source>
</evidence>
<dbReference type="GO" id="GO:0030246">
    <property type="term" value="F:carbohydrate binding"/>
    <property type="evidence" value="ECO:0007669"/>
    <property type="project" value="UniProtKB-UniRule"/>
</dbReference>
<dbReference type="PANTHER" id="PTHR11346:SF176">
    <property type="entry name" value="32 KDA BETA-GALACTOSIDE-BINDING LECTIN LEC-3"/>
    <property type="match status" value="1"/>
</dbReference>
<dbReference type="Gene3D" id="2.60.120.200">
    <property type="match status" value="3"/>
</dbReference>
<protein>
    <recommendedName>
        <fullName evidence="2">Galectin</fullName>
    </recommendedName>
</protein>
<evidence type="ECO:0000313" key="4">
    <source>
        <dbReference type="EMBL" id="JAP67998.1"/>
    </source>
</evidence>
<feature type="domain" description="Galectin" evidence="3">
    <location>
        <begin position="27"/>
        <end position="161"/>
    </location>
</feature>
<evidence type="ECO:0000259" key="3">
    <source>
        <dbReference type="PROSITE" id="PS51304"/>
    </source>
</evidence>
<dbReference type="PROSITE" id="PS51304">
    <property type="entry name" value="GALECTIN"/>
    <property type="match status" value="3"/>
</dbReference>
<dbReference type="CDD" id="cd00070">
    <property type="entry name" value="GLECT"/>
    <property type="match status" value="3"/>
</dbReference>
<dbReference type="PANTHER" id="PTHR11346">
    <property type="entry name" value="GALECTIN"/>
    <property type="match status" value="1"/>
</dbReference>
<feature type="domain" description="Galectin" evidence="3">
    <location>
        <begin position="169"/>
        <end position="299"/>
    </location>
</feature>
<organism evidence="4">
    <name type="scientific">Hyalomma excavatum</name>
    <dbReference type="NCBI Taxonomy" id="257692"/>
    <lineage>
        <taxon>Eukaryota</taxon>
        <taxon>Metazoa</taxon>
        <taxon>Ecdysozoa</taxon>
        <taxon>Arthropoda</taxon>
        <taxon>Chelicerata</taxon>
        <taxon>Arachnida</taxon>
        <taxon>Acari</taxon>
        <taxon>Parasitiformes</taxon>
        <taxon>Ixodida</taxon>
        <taxon>Ixodoidea</taxon>
        <taxon>Ixodidae</taxon>
        <taxon>Hyalomminae</taxon>
        <taxon>Hyalomma</taxon>
    </lineage>
</organism>
<accession>A0A131XPC6</accession>
<reference evidence="4" key="1">
    <citation type="journal article" date="2017" name="Ticks Tick Borne Dis.">
        <title>An insight into the sialome of Hyalomma excavatum.</title>
        <authorList>
            <person name="Ribeiro J.M."/>
            <person name="Slovak M."/>
            <person name="Francischetti I.M."/>
        </authorList>
    </citation>
    <scope>NUCLEOTIDE SEQUENCE</scope>
    <source>
        <strain evidence="4">Samish</strain>
        <tissue evidence="4">Salivary glands</tissue>
    </source>
</reference>
<dbReference type="Pfam" id="PF00337">
    <property type="entry name" value="Gal-bind_lectin"/>
    <property type="match status" value="3"/>
</dbReference>
<dbReference type="GO" id="GO:0016936">
    <property type="term" value="F:galactoside binding"/>
    <property type="evidence" value="ECO:0007669"/>
    <property type="project" value="TreeGrafter"/>
</dbReference>
<dbReference type="SMART" id="SM00908">
    <property type="entry name" value="Gal-bind_lectin"/>
    <property type="match status" value="3"/>
</dbReference>
<keyword evidence="1 2" id="KW-0430">Lectin</keyword>
<dbReference type="InterPro" id="IPR013320">
    <property type="entry name" value="ConA-like_dom_sf"/>
</dbReference>
<evidence type="ECO:0000256" key="2">
    <source>
        <dbReference type="RuleBase" id="RU102079"/>
    </source>
</evidence>
<name>A0A131XPC6_9ACAR</name>
<dbReference type="SUPFAM" id="SSF49899">
    <property type="entry name" value="Concanavalin A-like lectins/glucanases"/>
    <property type="match status" value="3"/>
</dbReference>